<accession>A0A7D5M4K7</accession>
<feature type="domain" description="Helicase ATP-binding" evidence="2">
    <location>
        <begin position="354"/>
        <end position="502"/>
    </location>
</feature>
<feature type="domain" description="Helicase C-terminal" evidence="3">
    <location>
        <begin position="620"/>
        <end position="773"/>
    </location>
</feature>
<dbReference type="InterPro" id="IPR030934">
    <property type="entry name" value="Intein_C"/>
</dbReference>
<dbReference type="SMART" id="SM00490">
    <property type="entry name" value="HELICc"/>
    <property type="match status" value="1"/>
</dbReference>
<dbReference type="GO" id="GO:0016539">
    <property type="term" value="P:intein-mediated protein splicing"/>
    <property type="evidence" value="ECO:0007669"/>
    <property type="project" value="InterPro"/>
</dbReference>
<dbReference type="InterPro" id="IPR036844">
    <property type="entry name" value="Hint_dom_sf"/>
</dbReference>
<dbReference type="InterPro" id="IPR003586">
    <property type="entry name" value="Hint_dom_C"/>
</dbReference>
<dbReference type="Gene3D" id="3.40.50.300">
    <property type="entry name" value="P-loop containing nucleotide triphosphate hydrolases"/>
    <property type="match status" value="1"/>
</dbReference>
<dbReference type="Pfam" id="PF00271">
    <property type="entry name" value="Helicase_C"/>
    <property type="match status" value="1"/>
</dbReference>
<evidence type="ECO:0000256" key="1">
    <source>
        <dbReference type="ARBA" id="ARBA00022801"/>
    </source>
</evidence>
<dbReference type="CDD" id="cd00081">
    <property type="entry name" value="Hint"/>
    <property type="match status" value="1"/>
</dbReference>
<dbReference type="Proteomes" id="UP000509478">
    <property type="component" value="Chromosome"/>
</dbReference>
<protein>
    <submittedName>
        <fullName evidence="4">DNA helicase</fullName>
    </submittedName>
</protein>
<sequence length="785" mass="89785">METSMENIGTLEYALDKYSKIWCWKITGDRAVNMISRLVPEAWYGENVNEVIIPDSTENVKQLKLIMDRYPLEILSKTIWQRKIVKTYAPKPTLPPIKHKLKKAKTGDQFRGKLLNFQKEGLDFLLKSSGNALLADEMGLGKCVLGSSLIEIIDGQIPIEDLWKDSIMLEQHEGECWAKLSKPITVQTFDGQKIIAKKVSKVFRQKIDEDIVKITLDDGSVLECTKRHRFLTPDGWMMANSLNIDGKVAVPSIPSQKIVQQIADKGISLRSLHLSTPYKYTQGMSNNLAYFVIDKLEKTNNHSLACDLQQLSLESINWCPIKKIETKRYSGYVYDLSVPETHNYVVNGMITHNTVQTLSYVSTEKQTFPVLVVAPLVTLNNWEREIEKFLKKKSRNGRILESESPSVTIIRTGKSEELPITDIYIINYELLLKRSKDLMKVGLRTIVCDEVHNLRSKTTQKYKAVKKLAALHSILYRIGLSGTPIYNRGSEIWPIIDIIKPGLLGSFKEFCEYFCYVNEKGKAIVLENKRASLRNELQKHVMLRRKKSDVLKELKDKVRYKEIIAADTDYYLEELDKIWKKLEAEQKVAETEFSKSASYHRAIQSERQIAGLAKLPHVINFVKNIMEIEESVVVFCHHKVIHKLLNESLEEFSPVSIIGGQSDSLRQDQIDKFQKGESKLMIAGIRAGNVGINLTRAKYVIFAELDWSPAIHRQAEDRLHRIGQKNTVFAYYLIGAGTLDDHVANILVDKSYEIDEIMDESSDNYENKDKAELILAQIQDKIRSK</sequence>
<dbReference type="PROSITE" id="PS50817">
    <property type="entry name" value="INTEIN_N_TER"/>
    <property type="match status" value="1"/>
</dbReference>
<proteinExistence type="predicted"/>
<dbReference type="RefSeq" id="WP_246282169.1">
    <property type="nucleotide sequence ID" value="NZ_CP026995.1"/>
</dbReference>
<evidence type="ECO:0000313" key="5">
    <source>
        <dbReference type="Proteomes" id="UP000509478"/>
    </source>
</evidence>
<dbReference type="InterPro" id="IPR006141">
    <property type="entry name" value="Intein_N"/>
</dbReference>
<dbReference type="PROSITE" id="PS51192">
    <property type="entry name" value="HELICASE_ATP_BIND_1"/>
    <property type="match status" value="1"/>
</dbReference>
<keyword evidence="1" id="KW-0378">Hydrolase</keyword>
<evidence type="ECO:0000259" key="2">
    <source>
        <dbReference type="PROSITE" id="PS51192"/>
    </source>
</evidence>
<dbReference type="GO" id="GO:0005524">
    <property type="term" value="F:ATP binding"/>
    <property type="evidence" value="ECO:0007669"/>
    <property type="project" value="InterPro"/>
</dbReference>
<reference evidence="4 5" key="1">
    <citation type="submission" date="2018-02" db="EMBL/GenBank/DDBJ databases">
        <title>Complete genome of Nitrosopumilus ureaphilus PS0.</title>
        <authorList>
            <person name="Qin W."/>
            <person name="Zheng Y."/>
            <person name="Stahl D.A."/>
        </authorList>
    </citation>
    <scope>NUCLEOTIDE SEQUENCE [LARGE SCALE GENOMIC DNA]</scope>
    <source>
        <strain evidence="4 5">PS0</strain>
    </source>
</reference>
<dbReference type="EMBL" id="CP026995">
    <property type="protein sequence ID" value="QLH06572.1"/>
    <property type="molecule type" value="Genomic_DNA"/>
</dbReference>
<dbReference type="PANTHER" id="PTHR45766">
    <property type="entry name" value="DNA ANNEALING HELICASE AND ENDONUCLEASE ZRANB3 FAMILY MEMBER"/>
    <property type="match status" value="1"/>
</dbReference>
<dbReference type="InterPro" id="IPR049730">
    <property type="entry name" value="SNF2/RAD54-like_C"/>
</dbReference>
<dbReference type="SMART" id="SM00305">
    <property type="entry name" value="HintC"/>
    <property type="match status" value="1"/>
</dbReference>
<dbReference type="CDD" id="cd18793">
    <property type="entry name" value="SF2_C_SNF"/>
    <property type="match status" value="1"/>
</dbReference>
<keyword evidence="4" id="KW-0067">ATP-binding</keyword>
<dbReference type="GO" id="GO:0016787">
    <property type="term" value="F:hydrolase activity"/>
    <property type="evidence" value="ECO:0007669"/>
    <property type="project" value="UniProtKB-KW"/>
</dbReference>
<dbReference type="GeneID" id="56067503"/>
<name>A0A7D5M4K7_9ARCH</name>
<dbReference type="PROSITE" id="PS50818">
    <property type="entry name" value="INTEIN_C_TER"/>
    <property type="match status" value="1"/>
</dbReference>
<dbReference type="SUPFAM" id="SSF52540">
    <property type="entry name" value="P-loop containing nucleoside triphosphate hydrolases"/>
    <property type="match status" value="2"/>
</dbReference>
<dbReference type="Gene3D" id="3.40.50.10810">
    <property type="entry name" value="Tandem AAA-ATPase domain"/>
    <property type="match status" value="2"/>
</dbReference>
<dbReference type="GO" id="GO:0140097">
    <property type="term" value="F:catalytic activity, acting on DNA"/>
    <property type="evidence" value="ECO:0007669"/>
    <property type="project" value="UniProtKB-ARBA"/>
</dbReference>
<keyword evidence="5" id="KW-1185">Reference proteome</keyword>
<dbReference type="InterPro" id="IPR038718">
    <property type="entry name" value="SNF2-like_sf"/>
</dbReference>
<dbReference type="GO" id="GO:0031297">
    <property type="term" value="P:replication fork processing"/>
    <property type="evidence" value="ECO:0007669"/>
    <property type="project" value="TreeGrafter"/>
</dbReference>
<dbReference type="PROSITE" id="PS51194">
    <property type="entry name" value="HELICASE_CTER"/>
    <property type="match status" value="1"/>
</dbReference>
<dbReference type="Gene3D" id="2.170.16.10">
    <property type="entry name" value="Hedgehog/Intein (Hint) domain"/>
    <property type="match status" value="1"/>
</dbReference>
<dbReference type="InterPro" id="IPR003587">
    <property type="entry name" value="Hint_dom_N"/>
</dbReference>
<dbReference type="GO" id="GO:0004386">
    <property type="term" value="F:helicase activity"/>
    <property type="evidence" value="ECO:0007669"/>
    <property type="project" value="UniProtKB-KW"/>
</dbReference>
<dbReference type="GO" id="GO:0006281">
    <property type="term" value="P:DNA repair"/>
    <property type="evidence" value="ECO:0007669"/>
    <property type="project" value="TreeGrafter"/>
</dbReference>
<dbReference type="SUPFAM" id="SSF51294">
    <property type="entry name" value="Hedgehog/intein (Hint) domain"/>
    <property type="match status" value="1"/>
</dbReference>
<dbReference type="NCBIfam" id="TIGR01443">
    <property type="entry name" value="intein_Cterm"/>
    <property type="match status" value="1"/>
</dbReference>
<organism evidence="4 5">
    <name type="scientific">Nitrosopumilus ureiphilus</name>
    <dbReference type="NCBI Taxonomy" id="1470067"/>
    <lineage>
        <taxon>Archaea</taxon>
        <taxon>Nitrososphaerota</taxon>
        <taxon>Nitrososphaeria</taxon>
        <taxon>Nitrosopumilales</taxon>
        <taxon>Nitrosopumilaceae</taxon>
        <taxon>Nitrosopumilus</taxon>
    </lineage>
</organism>
<dbReference type="InterPro" id="IPR027417">
    <property type="entry name" value="P-loop_NTPase"/>
</dbReference>
<dbReference type="AlphaFoldDB" id="A0A7D5M4K7"/>
<dbReference type="NCBIfam" id="TIGR01445">
    <property type="entry name" value="intein_Nterm"/>
    <property type="match status" value="1"/>
</dbReference>
<gene>
    <name evidence="4" type="ORF">C5F50_05430</name>
</gene>
<evidence type="ECO:0000259" key="3">
    <source>
        <dbReference type="PROSITE" id="PS51194"/>
    </source>
</evidence>
<dbReference type="Pfam" id="PF00176">
    <property type="entry name" value="SNF2-rel_dom"/>
    <property type="match status" value="1"/>
</dbReference>
<dbReference type="PANTHER" id="PTHR45766:SF6">
    <property type="entry name" value="SWI_SNF-RELATED MATRIX-ASSOCIATED ACTIN-DEPENDENT REGULATOR OF CHROMATIN SUBFAMILY A-LIKE PROTEIN 1"/>
    <property type="match status" value="1"/>
</dbReference>
<dbReference type="InterPro" id="IPR014001">
    <property type="entry name" value="Helicase_ATP-bd"/>
</dbReference>
<evidence type="ECO:0000313" key="4">
    <source>
        <dbReference type="EMBL" id="QLH06572.1"/>
    </source>
</evidence>
<dbReference type="KEGG" id="nue:C5F50_05430"/>
<dbReference type="InterPro" id="IPR000330">
    <property type="entry name" value="SNF2_N"/>
</dbReference>
<keyword evidence="4" id="KW-0347">Helicase</keyword>
<keyword evidence="4" id="KW-0547">Nucleotide-binding</keyword>
<dbReference type="SMART" id="SM00306">
    <property type="entry name" value="HintN"/>
    <property type="match status" value="1"/>
</dbReference>
<dbReference type="InterPro" id="IPR001650">
    <property type="entry name" value="Helicase_C-like"/>
</dbReference>
<dbReference type="SMART" id="SM00487">
    <property type="entry name" value="DEXDc"/>
    <property type="match status" value="1"/>
</dbReference>